<dbReference type="EMBL" id="JAAALK010001531">
    <property type="protein sequence ID" value="KAG8042820.1"/>
    <property type="molecule type" value="Genomic_DNA"/>
</dbReference>
<proteinExistence type="predicted"/>
<keyword evidence="3" id="KW-1185">Reference proteome</keyword>
<gene>
    <name evidence="2" type="ORF">GUJ93_ZPchr0670g33277</name>
</gene>
<dbReference type="AlphaFoldDB" id="A0A8J5RCM8"/>
<organism evidence="2 3">
    <name type="scientific">Zizania palustris</name>
    <name type="common">Northern wild rice</name>
    <dbReference type="NCBI Taxonomy" id="103762"/>
    <lineage>
        <taxon>Eukaryota</taxon>
        <taxon>Viridiplantae</taxon>
        <taxon>Streptophyta</taxon>
        <taxon>Embryophyta</taxon>
        <taxon>Tracheophyta</taxon>
        <taxon>Spermatophyta</taxon>
        <taxon>Magnoliopsida</taxon>
        <taxon>Liliopsida</taxon>
        <taxon>Poales</taxon>
        <taxon>Poaceae</taxon>
        <taxon>BOP clade</taxon>
        <taxon>Oryzoideae</taxon>
        <taxon>Oryzeae</taxon>
        <taxon>Zizaniinae</taxon>
        <taxon>Zizania</taxon>
    </lineage>
</organism>
<evidence type="ECO:0000256" key="1">
    <source>
        <dbReference type="SAM" id="MobiDB-lite"/>
    </source>
</evidence>
<sequence>MLLCPVLRVYSCEQRSQQAQSTGAAAQQIKRTSPPSRPSVPQPLRGEESGGGRAGTRDSSASPLRSSLCPLTDPSWSYFPGEDGNEVFFRIKEINPTEEADECLPV</sequence>
<feature type="region of interest" description="Disordered" evidence="1">
    <location>
        <begin position="16"/>
        <end position="67"/>
    </location>
</feature>
<comment type="caution">
    <text evidence="2">The sequence shown here is derived from an EMBL/GenBank/DDBJ whole genome shotgun (WGS) entry which is preliminary data.</text>
</comment>
<reference evidence="2" key="2">
    <citation type="submission" date="2021-02" db="EMBL/GenBank/DDBJ databases">
        <authorList>
            <person name="Kimball J.A."/>
            <person name="Haas M.W."/>
            <person name="Macchietto M."/>
            <person name="Kono T."/>
            <person name="Duquette J."/>
            <person name="Shao M."/>
        </authorList>
    </citation>
    <scope>NUCLEOTIDE SEQUENCE</scope>
    <source>
        <tissue evidence="2">Fresh leaf tissue</tissue>
    </source>
</reference>
<evidence type="ECO:0000313" key="2">
    <source>
        <dbReference type="EMBL" id="KAG8042820.1"/>
    </source>
</evidence>
<protein>
    <submittedName>
        <fullName evidence="2">Uncharacterized protein</fullName>
    </submittedName>
</protein>
<evidence type="ECO:0000313" key="3">
    <source>
        <dbReference type="Proteomes" id="UP000729402"/>
    </source>
</evidence>
<name>A0A8J5RCM8_ZIZPA</name>
<feature type="compositionally biased region" description="Low complexity" evidence="1">
    <location>
        <begin position="16"/>
        <end position="28"/>
    </location>
</feature>
<reference evidence="2" key="1">
    <citation type="journal article" date="2021" name="bioRxiv">
        <title>Whole Genome Assembly and Annotation of Northern Wild Rice, Zizania palustris L., Supports a Whole Genome Duplication in the Zizania Genus.</title>
        <authorList>
            <person name="Haas M."/>
            <person name="Kono T."/>
            <person name="Macchietto M."/>
            <person name="Millas R."/>
            <person name="McGilp L."/>
            <person name="Shao M."/>
            <person name="Duquette J."/>
            <person name="Hirsch C.N."/>
            <person name="Kimball J."/>
        </authorList>
    </citation>
    <scope>NUCLEOTIDE SEQUENCE</scope>
    <source>
        <tissue evidence="2">Fresh leaf tissue</tissue>
    </source>
</reference>
<dbReference type="Proteomes" id="UP000729402">
    <property type="component" value="Unassembled WGS sequence"/>
</dbReference>
<accession>A0A8J5RCM8</accession>